<proteinExistence type="predicted"/>
<accession>A0A0F9ATW0</accession>
<comment type="caution">
    <text evidence="1">The sequence shown here is derived from an EMBL/GenBank/DDBJ whole genome shotgun (WGS) entry which is preliminary data.</text>
</comment>
<organism evidence="1">
    <name type="scientific">marine sediment metagenome</name>
    <dbReference type="NCBI Taxonomy" id="412755"/>
    <lineage>
        <taxon>unclassified sequences</taxon>
        <taxon>metagenomes</taxon>
        <taxon>ecological metagenomes</taxon>
    </lineage>
</organism>
<reference evidence="1" key="1">
    <citation type="journal article" date="2015" name="Nature">
        <title>Complex archaea that bridge the gap between prokaryotes and eukaryotes.</title>
        <authorList>
            <person name="Spang A."/>
            <person name="Saw J.H."/>
            <person name="Jorgensen S.L."/>
            <person name="Zaremba-Niedzwiedzka K."/>
            <person name="Martijn J."/>
            <person name="Lind A.E."/>
            <person name="van Eijk R."/>
            <person name="Schleper C."/>
            <person name="Guy L."/>
            <person name="Ettema T.J."/>
        </authorList>
    </citation>
    <scope>NUCLEOTIDE SEQUENCE</scope>
</reference>
<protein>
    <submittedName>
        <fullName evidence="1">Uncharacterized protein</fullName>
    </submittedName>
</protein>
<gene>
    <name evidence="1" type="ORF">LCGC14_2529780</name>
</gene>
<evidence type="ECO:0000313" key="1">
    <source>
        <dbReference type="EMBL" id="KKL13034.1"/>
    </source>
</evidence>
<sequence>MKEYRIVELLARESVINAIKRYGLEGCEEAIKGVYRNMIPTRDLMLKEYYKILRRKR</sequence>
<dbReference type="EMBL" id="LAZR01041021">
    <property type="protein sequence ID" value="KKL13034.1"/>
    <property type="molecule type" value="Genomic_DNA"/>
</dbReference>
<name>A0A0F9ATW0_9ZZZZ</name>
<dbReference type="AlphaFoldDB" id="A0A0F9ATW0"/>